<sequence length="201" mass="22137">MKIYADRPLRFTLQFLSDAFAIVWIWLWVRAGQSLHATLMTLTRPGELMEESGGGLTSHMNEAAEVAGGVPLVGEQLAVPFQSMGEAGDSLSEAGTRFQESVTEMALLLSVLTAVLPVMMILVLWLPLRARWIRQASGARRLRRMSPEASSELLALRALASAPVRALTKVHGDPVDAWRRGDPEAVDRLAALELRRLGLRR</sequence>
<keyword evidence="1" id="KW-1133">Transmembrane helix</keyword>
<evidence type="ECO:0000313" key="3">
    <source>
        <dbReference type="Proteomes" id="UP001165092"/>
    </source>
</evidence>
<evidence type="ECO:0008006" key="4">
    <source>
        <dbReference type="Google" id="ProtNLM"/>
    </source>
</evidence>
<keyword evidence="1" id="KW-0812">Transmembrane</keyword>
<name>A0A9W6UGZ3_9ACTN</name>
<evidence type="ECO:0000256" key="1">
    <source>
        <dbReference type="SAM" id="Phobius"/>
    </source>
</evidence>
<reference evidence="2" key="1">
    <citation type="submission" date="2023-02" db="EMBL/GenBank/DDBJ databases">
        <title>Nocardiopsis ansamitocini NBRC 112285.</title>
        <authorList>
            <person name="Ichikawa N."/>
            <person name="Sato H."/>
            <person name="Tonouchi N."/>
        </authorList>
    </citation>
    <scope>NUCLEOTIDE SEQUENCE</scope>
    <source>
        <strain evidence="2">NBRC 112285</strain>
    </source>
</reference>
<proteinExistence type="predicted"/>
<feature type="transmembrane region" description="Helical" evidence="1">
    <location>
        <begin position="105"/>
        <end position="126"/>
    </location>
</feature>
<dbReference type="EMBL" id="BSQG01000001">
    <property type="protein sequence ID" value="GLU46187.1"/>
    <property type="molecule type" value="Genomic_DNA"/>
</dbReference>
<organism evidence="2 3">
    <name type="scientific">Nocardiopsis ansamitocini</name>
    <dbReference type="NCBI Taxonomy" id="1670832"/>
    <lineage>
        <taxon>Bacteria</taxon>
        <taxon>Bacillati</taxon>
        <taxon>Actinomycetota</taxon>
        <taxon>Actinomycetes</taxon>
        <taxon>Streptosporangiales</taxon>
        <taxon>Nocardiopsidaceae</taxon>
        <taxon>Nocardiopsis</taxon>
    </lineage>
</organism>
<keyword evidence="1" id="KW-0472">Membrane</keyword>
<comment type="caution">
    <text evidence="2">The sequence shown here is derived from an EMBL/GenBank/DDBJ whole genome shotgun (WGS) entry which is preliminary data.</text>
</comment>
<keyword evidence="3" id="KW-1185">Reference proteome</keyword>
<evidence type="ECO:0000313" key="2">
    <source>
        <dbReference type="EMBL" id="GLU46187.1"/>
    </source>
</evidence>
<dbReference type="RefSeq" id="WP_285757039.1">
    <property type="nucleotide sequence ID" value="NZ_BSQG01000001.1"/>
</dbReference>
<feature type="transmembrane region" description="Helical" evidence="1">
    <location>
        <begin position="12"/>
        <end position="29"/>
    </location>
</feature>
<protein>
    <recommendedName>
        <fullName evidence="4">Transmembrane protein</fullName>
    </recommendedName>
</protein>
<dbReference type="AlphaFoldDB" id="A0A9W6UGZ3"/>
<accession>A0A9W6UGZ3</accession>
<gene>
    <name evidence="2" type="ORF">Nans01_05380</name>
</gene>
<dbReference type="Proteomes" id="UP001165092">
    <property type="component" value="Unassembled WGS sequence"/>
</dbReference>